<keyword evidence="2" id="KW-1133">Transmembrane helix</keyword>
<evidence type="ECO:0000313" key="3">
    <source>
        <dbReference type="EMBL" id="KAK3026025.1"/>
    </source>
</evidence>
<feature type="compositionally biased region" description="Basic and acidic residues" evidence="1">
    <location>
        <begin position="157"/>
        <end position="171"/>
    </location>
</feature>
<keyword evidence="2" id="KW-0812">Transmembrane</keyword>
<sequence length="207" mass="23158">MPWQDFVPSVLAFACLIVQSLMSLLYIIHGMYCFRPETQEEKILKEEIDVLKSELERQSASSAGRESLQGSEDQTSLHNLLLLKERDLELLTRELDDKIRFGQKAIERPGSGAGRAASYPERPGSGAGRAASYPERPGSGAGRVASFSEQPPSRSGSFEESRSFEFMDRPRSRGTGDAWTRQGDDRRAFSGGRERGFLGNREYRYAL</sequence>
<dbReference type="GO" id="GO:0003743">
    <property type="term" value="F:translation initiation factor activity"/>
    <property type="evidence" value="ECO:0007669"/>
    <property type="project" value="InterPro"/>
</dbReference>
<feature type="compositionally biased region" description="Basic and acidic residues" evidence="1">
    <location>
        <begin position="182"/>
        <end position="194"/>
    </location>
</feature>
<proteinExistence type="predicted"/>
<dbReference type="Proteomes" id="UP001188597">
    <property type="component" value="Unassembled WGS sequence"/>
</dbReference>
<name>A0AA89B367_9ASTE</name>
<protein>
    <submittedName>
        <fullName evidence="3">Uncharacterized protein</fullName>
    </submittedName>
</protein>
<feature type="region of interest" description="Disordered" evidence="1">
    <location>
        <begin position="106"/>
        <end position="194"/>
    </location>
</feature>
<accession>A0AA89B367</accession>
<keyword evidence="2" id="KW-0472">Membrane</keyword>
<evidence type="ECO:0000313" key="4">
    <source>
        <dbReference type="Proteomes" id="UP001188597"/>
    </source>
</evidence>
<dbReference type="InterPro" id="IPR010433">
    <property type="entry name" value="EIF-4B_pln"/>
</dbReference>
<gene>
    <name evidence="3" type="ORF">RJ639_042517</name>
</gene>
<dbReference type="EMBL" id="JAVXUP010000518">
    <property type="protein sequence ID" value="KAK3026025.1"/>
    <property type="molecule type" value="Genomic_DNA"/>
</dbReference>
<reference evidence="3" key="1">
    <citation type="submission" date="2022-12" db="EMBL/GenBank/DDBJ databases">
        <title>Draft genome assemblies for two species of Escallonia (Escalloniales).</title>
        <authorList>
            <person name="Chanderbali A."/>
            <person name="Dervinis C."/>
            <person name="Anghel I."/>
            <person name="Soltis D."/>
            <person name="Soltis P."/>
            <person name="Zapata F."/>
        </authorList>
    </citation>
    <scope>NUCLEOTIDE SEQUENCE</scope>
    <source>
        <strain evidence="3">UCBG64.0493</strain>
        <tissue evidence="3">Leaf</tissue>
    </source>
</reference>
<evidence type="ECO:0000256" key="1">
    <source>
        <dbReference type="SAM" id="MobiDB-lite"/>
    </source>
</evidence>
<keyword evidence="4" id="KW-1185">Reference proteome</keyword>
<dbReference type="AlphaFoldDB" id="A0AA89B367"/>
<organism evidence="3 4">
    <name type="scientific">Escallonia herrerae</name>
    <dbReference type="NCBI Taxonomy" id="1293975"/>
    <lineage>
        <taxon>Eukaryota</taxon>
        <taxon>Viridiplantae</taxon>
        <taxon>Streptophyta</taxon>
        <taxon>Embryophyta</taxon>
        <taxon>Tracheophyta</taxon>
        <taxon>Spermatophyta</taxon>
        <taxon>Magnoliopsida</taxon>
        <taxon>eudicotyledons</taxon>
        <taxon>Gunneridae</taxon>
        <taxon>Pentapetalae</taxon>
        <taxon>asterids</taxon>
        <taxon>campanulids</taxon>
        <taxon>Escalloniales</taxon>
        <taxon>Escalloniaceae</taxon>
        <taxon>Escallonia</taxon>
    </lineage>
</organism>
<comment type="caution">
    <text evidence="3">The sequence shown here is derived from an EMBL/GenBank/DDBJ whole genome shotgun (WGS) entry which is preliminary data.</text>
</comment>
<dbReference type="Pfam" id="PF06273">
    <property type="entry name" value="eIF-4B"/>
    <property type="match status" value="2"/>
</dbReference>
<feature type="transmembrane region" description="Helical" evidence="2">
    <location>
        <begin position="6"/>
        <end position="28"/>
    </location>
</feature>
<evidence type="ECO:0000256" key="2">
    <source>
        <dbReference type="SAM" id="Phobius"/>
    </source>
</evidence>